<protein>
    <recommendedName>
        <fullName evidence="3">DUF2849 domain-containing protein</fullName>
    </recommendedName>
</protein>
<dbReference type="Proteomes" id="UP000199473">
    <property type="component" value="Unassembled WGS sequence"/>
</dbReference>
<gene>
    <name evidence="1" type="ORF">SAMN02745775_10629</name>
</gene>
<evidence type="ECO:0000313" key="1">
    <source>
        <dbReference type="EMBL" id="SFK70793.1"/>
    </source>
</evidence>
<accession>A0A1I4BQI1</accession>
<proteinExistence type="predicted"/>
<dbReference type="Pfam" id="PF11011">
    <property type="entry name" value="DUF2849"/>
    <property type="match status" value="1"/>
</dbReference>
<evidence type="ECO:0008006" key="3">
    <source>
        <dbReference type="Google" id="ProtNLM"/>
    </source>
</evidence>
<evidence type="ECO:0000313" key="2">
    <source>
        <dbReference type="Proteomes" id="UP000199473"/>
    </source>
</evidence>
<sequence>MSAPAKIRPATAPVVVTANDLRSGRVVWLADAGWTGDVAGARVFPAADAAAALALGQAAEKARIVVAAYTVEVTAGPVPLKFRERLRAAGPSIDAEPRAALRQAS</sequence>
<dbReference type="RefSeq" id="WP_092960894.1">
    <property type="nucleotide sequence ID" value="NZ_FOSQ01000006.1"/>
</dbReference>
<dbReference type="STRING" id="1123062.SAMN02745775_10629"/>
<reference evidence="1 2" key="1">
    <citation type="submission" date="2016-10" db="EMBL/GenBank/DDBJ databases">
        <authorList>
            <person name="de Groot N.N."/>
        </authorList>
    </citation>
    <scope>NUCLEOTIDE SEQUENCE [LARGE SCALE GENOMIC DNA]</scope>
    <source>
        <strain evidence="1 2">DSM 19981</strain>
    </source>
</reference>
<dbReference type="AlphaFoldDB" id="A0A1I4BQI1"/>
<dbReference type="InterPro" id="IPR021270">
    <property type="entry name" value="DUF2849"/>
</dbReference>
<organism evidence="1 2">
    <name type="scientific">Falsiroseomonas stagni DSM 19981</name>
    <dbReference type="NCBI Taxonomy" id="1123062"/>
    <lineage>
        <taxon>Bacteria</taxon>
        <taxon>Pseudomonadati</taxon>
        <taxon>Pseudomonadota</taxon>
        <taxon>Alphaproteobacteria</taxon>
        <taxon>Acetobacterales</taxon>
        <taxon>Roseomonadaceae</taxon>
        <taxon>Falsiroseomonas</taxon>
    </lineage>
</organism>
<dbReference type="EMBL" id="FOSQ01000006">
    <property type="protein sequence ID" value="SFK70793.1"/>
    <property type="molecule type" value="Genomic_DNA"/>
</dbReference>
<name>A0A1I4BQI1_9PROT</name>
<keyword evidence="2" id="KW-1185">Reference proteome</keyword>
<dbReference type="OrthoDB" id="9815695at2"/>